<dbReference type="AlphaFoldDB" id="A0A1H6Z4X6"/>
<dbReference type="Proteomes" id="UP000199403">
    <property type="component" value="Unassembled WGS sequence"/>
</dbReference>
<dbReference type="PANTHER" id="PTHR10587">
    <property type="entry name" value="GLYCOSYL TRANSFERASE-RELATED"/>
    <property type="match status" value="1"/>
</dbReference>
<dbReference type="CDD" id="cd10917">
    <property type="entry name" value="CE4_NodB_like_6s_7s"/>
    <property type="match status" value="1"/>
</dbReference>
<reference evidence="5" key="1">
    <citation type="submission" date="2016-10" db="EMBL/GenBank/DDBJ databases">
        <authorList>
            <person name="Varghese N."/>
            <person name="Submissions S."/>
        </authorList>
    </citation>
    <scope>NUCLEOTIDE SEQUENCE [LARGE SCALE GENOMIC DNA]</scope>
    <source>
        <strain evidence="5">IBRC-M 10761</strain>
    </source>
</reference>
<evidence type="ECO:0000259" key="3">
    <source>
        <dbReference type="PROSITE" id="PS51677"/>
    </source>
</evidence>
<dbReference type="InterPro" id="IPR050248">
    <property type="entry name" value="Polysacc_deacetylase_ArnD"/>
</dbReference>
<dbReference type="SUPFAM" id="SSF88713">
    <property type="entry name" value="Glycoside hydrolase/deacetylase"/>
    <property type="match status" value="1"/>
</dbReference>
<dbReference type="GO" id="GO:0005975">
    <property type="term" value="P:carbohydrate metabolic process"/>
    <property type="evidence" value="ECO:0007669"/>
    <property type="project" value="InterPro"/>
</dbReference>
<dbReference type="PROSITE" id="PS51677">
    <property type="entry name" value="NODB"/>
    <property type="match status" value="1"/>
</dbReference>
<gene>
    <name evidence="4" type="ORF">SAMN05192553_104230</name>
</gene>
<dbReference type="EMBL" id="FNZH01000004">
    <property type="protein sequence ID" value="SEJ48569.1"/>
    <property type="molecule type" value="Genomic_DNA"/>
</dbReference>
<protein>
    <submittedName>
        <fullName evidence="4">Peptidoglycan/xylan/chitin deacetylase, PgdA/CDA1 family</fullName>
    </submittedName>
</protein>
<dbReference type="PANTHER" id="PTHR10587:SF133">
    <property type="entry name" value="CHITIN DEACETYLASE 1-RELATED"/>
    <property type="match status" value="1"/>
</dbReference>
<feature type="domain" description="NodB homology" evidence="3">
    <location>
        <begin position="26"/>
        <end position="206"/>
    </location>
</feature>
<evidence type="ECO:0000256" key="2">
    <source>
        <dbReference type="ARBA" id="ARBA00022801"/>
    </source>
</evidence>
<keyword evidence="5" id="KW-1185">Reference proteome</keyword>
<dbReference type="STRING" id="1416801.SAMN05192553_104230"/>
<accession>A0A1H6Z4X6</accession>
<keyword evidence="2" id="KW-0378">Hydrolase</keyword>
<proteinExistence type="predicted"/>
<dbReference type="InterPro" id="IPR011330">
    <property type="entry name" value="Glyco_hydro/deAcase_b/a-brl"/>
</dbReference>
<dbReference type="GO" id="GO:0046872">
    <property type="term" value="F:metal ion binding"/>
    <property type="evidence" value="ECO:0007669"/>
    <property type="project" value="UniProtKB-KW"/>
</dbReference>
<dbReference type="InterPro" id="IPR002509">
    <property type="entry name" value="NODB_dom"/>
</dbReference>
<organism evidence="4 5">
    <name type="scientific">Cyclobacterium xiamenense</name>
    <dbReference type="NCBI Taxonomy" id="1297121"/>
    <lineage>
        <taxon>Bacteria</taxon>
        <taxon>Pseudomonadati</taxon>
        <taxon>Bacteroidota</taxon>
        <taxon>Cytophagia</taxon>
        <taxon>Cytophagales</taxon>
        <taxon>Cyclobacteriaceae</taxon>
        <taxon>Cyclobacterium</taxon>
    </lineage>
</organism>
<evidence type="ECO:0000256" key="1">
    <source>
        <dbReference type="ARBA" id="ARBA00022723"/>
    </source>
</evidence>
<dbReference type="Gene3D" id="3.20.20.370">
    <property type="entry name" value="Glycoside hydrolase/deacetylase"/>
    <property type="match status" value="1"/>
</dbReference>
<dbReference type="GO" id="GO:0016020">
    <property type="term" value="C:membrane"/>
    <property type="evidence" value="ECO:0007669"/>
    <property type="project" value="TreeGrafter"/>
</dbReference>
<evidence type="ECO:0000313" key="4">
    <source>
        <dbReference type="EMBL" id="SEJ48569.1"/>
    </source>
</evidence>
<dbReference type="Pfam" id="PF01522">
    <property type="entry name" value="Polysacc_deac_1"/>
    <property type="match status" value="1"/>
</dbReference>
<keyword evidence="1" id="KW-0479">Metal-binding</keyword>
<sequence>MRPFKVPDIAQQVFTDFTWHRDRDQRNVFLTFDDGPVDGVTDFVLEALDQHRMKATFFMVGDNVSRSGSLARQVWQAGHGIGNHTFHHLRGAKTSVAGYLQDVERCGEVIRAETGTRPTLFRPPYGSIRCKQKRAIKEAYEIVLWDLISWDFVPGMSPKRALRKLQETTRNGSIVLFHDQQKSRHFLKSMLHGYLDYLSATGYTTQLL</sequence>
<dbReference type="OrthoDB" id="9812065at2"/>
<name>A0A1H6Z4X6_9BACT</name>
<evidence type="ECO:0000313" key="5">
    <source>
        <dbReference type="Proteomes" id="UP000199403"/>
    </source>
</evidence>
<dbReference type="RefSeq" id="WP_092175485.1">
    <property type="nucleotide sequence ID" value="NZ_FNZH01000004.1"/>
</dbReference>
<dbReference type="GO" id="GO:0016810">
    <property type="term" value="F:hydrolase activity, acting on carbon-nitrogen (but not peptide) bonds"/>
    <property type="evidence" value="ECO:0007669"/>
    <property type="project" value="InterPro"/>
</dbReference>